<dbReference type="RefSeq" id="WP_149566712.1">
    <property type="nucleotide sequence ID" value="NZ_CP035807.1"/>
</dbReference>
<keyword evidence="3" id="KW-1185">Reference proteome</keyword>
<dbReference type="InterPro" id="IPR036457">
    <property type="entry name" value="PPM-type-like_dom_sf"/>
</dbReference>
<protein>
    <recommendedName>
        <fullName evidence="1">PPM-type phosphatase domain-containing protein</fullName>
    </recommendedName>
</protein>
<evidence type="ECO:0000313" key="3">
    <source>
        <dbReference type="Proteomes" id="UP000323824"/>
    </source>
</evidence>
<feature type="domain" description="PPM-type phosphatase" evidence="1">
    <location>
        <begin position="22"/>
        <end position="242"/>
    </location>
</feature>
<dbReference type="EMBL" id="CP035807">
    <property type="protein sequence ID" value="QEN03453.1"/>
    <property type="molecule type" value="Genomic_DNA"/>
</dbReference>
<dbReference type="Proteomes" id="UP000323824">
    <property type="component" value="Chromosome"/>
</dbReference>
<dbReference type="SUPFAM" id="SSF81606">
    <property type="entry name" value="PP2C-like"/>
    <property type="match status" value="1"/>
</dbReference>
<proteinExistence type="predicted"/>
<reference evidence="2 3" key="2">
    <citation type="submission" date="2019-09" db="EMBL/GenBank/DDBJ databases">
        <title>Complete Genome Sequence and Methylome Analysis of free living Spirochaetas.</title>
        <authorList>
            <person name="Leshcheva N."/>
            <person name="Mikheeva N."/>
        </authorList>
    </citation>
    <scope>NUCLEOTIDE SEQUENCE [LARGE SCALE GENOMIC DNA]</scope>
    <source>
        <strain evidence="2 3">P</strain>
    </source>
</reference>
<reference evidence="2 3" key="1">
    <citation type="submission" date="2019-02" db="EMBL/GenBank/DDBJ databases">
        <authorList>
            <person name="Fomenkov A."/>
            <person name="Dubinina G."/>
            <person name="Grabovich M."/>
            <person name="Vincze T."/>
            <person name="Roberts R.J."/>
        </authorList>
    </citation>
    <scope>NUCLEOTIDE SEQUENCE [LARGE SCALE GENOMIC DNA]</scope>
    <source>
        <strain evidence="2 3">P</strain>
    </source>
</reference>
<gene>
    <name evidence="2" type="ORF">EW093_01615</name>
</gene>
<name>A0A5C1Q5W6_9SPIO</name>
<dbReference type="OrthoDB" id="1755431at2"/>
<dbReference type="KEGG" id="sper:EW093_01615"/>
<dbReference type="InterPro" id="IPR001932">
    <property type="entry name" value="PPM-type_phosphatase-like_dom"/>
</dbReference>
<dbReference type="Gene3D" id="3.60.40.10">
    <property type="entry name" value="PPM-type phosphatase domain"/>
    <property type="match status" value="1"/>
</dbReference>
<dbReference type="Pfam" id="PF13672">
    <property type="entry name" value="PP2C_2"/>
    <property type="match status" value="1"/>
</dbReference>
<accession>A0A5C1Q5W6</accession>
<dbReference type="AlphaFoldDB" id="A0A5C1Q5W6"/>
<evidence type="ECO:0000313" key="2">
    <source>
        <dbReference type="EMBL" id="QEN03453.1"/>
    </source>
</evidence>
<evidence type="ECO:0000259" key="1">
    <source>
        <dbReference type="Pfam" id="PF13672"/>
    </source>
</evidence>
<organism evidence="2 3">
    <name type="scientific">Thiospirochaeta perfilievii</name>
    <dbReference type="NCBI Taxonomy" id="252967"/>
    <lineage>
        <taxon>Bacteria</taxon>
        <taxon>Pseudomonadati</taxon>
        <taxon>Spirochaetota</taxon>
        <taxon>Spirochaetia</taxon>
        <taxon>Spirochaetales</taxon>
        <taxon>Spirochaetaceae</taxon>
        <taxon>Thiospirochaeta</taxon>
    </lineage>
</organism>
<sequence>MKIDTITDTYKEFSEDVYGKTENCFWVLDGALSLSKANYTGAYSDIVWMVNWWNKYLSLNIEQFNKTIVTILEEGVDLYNREFNQYTDYKKLSKLDRSTSAIVVVRINNGIVECFGLGDCEINVRNKYGDIEILIDESVEDMDTEVINMIFNNKERKNRITFNGYTDEELVKLQKNRMRINEKNGYYILEHEKDAIKNGNYKEFKLSDVKDIILMSDGYSAIYNKYKQLTVDELMDKCNKDGVKSIIKLIRTLEEDDSSFKKYKRLRQHDDATAIYINI</sequence>